<proteinExistence type="predicted"/>
<evidence type="ECO:0000313" key="2">
    <source>
        <dbReference type="EMBL" id="CCD18763.1"/>
    </source>
</evidence>
<organism evidence="2 3">
    <name type="scientific">Trypanosoma vivax (strain Y486)</name>
    <dbReference type="NCBI Taxonomy" id="1055687"/>
    <lineage>
        <taxon>Eukaryota</taxon>
        <taxon>Discoba</taxon>
        <taxon>Euglenozoa</taxon>
        <taxon>Kinetoplastea</taxon>
        <taxon>Metakinetoplastina</taxon>
        <taxon>Trypanosomatida</taxon>
        <taxon>Trypanosomatidae</taxon>
        <taxon>Trypanosoma</taxon>
        <taxon>Duttonella</taxon>
    </lineage>
</organism>
<dbReference type="InterPro" id="IPR006518">
    <property type="entry name" value="Trypano_RHS"/>
</dbReference>
<gene>
    <name evidence="2" type="ORF">TvY486_0014680</name>
</gene>
<dbReference type="InterPro" id="IPR046836">
    <property type="entry name" value="RHS_C"/>
</dbReference>
<dbReference type="AlphaFoldDB" id="F9WMK6"/>
<name>F9WMK6_TRYVY</name>
<feature type="domain" description="Retrotransposon hot spot protein,C-terminal" evidence="1">
    <location>
        <begin position="5"/>
        <end position="130"/>
    </location>
</feature>
<evidence type="ECO:0000259" key="1">
    <source>
        <dbReference type="Pfam" id="PF07999"/>
    </source>
</evidence>
<dbReference type="Proteomes" id="UP000009027">
    <property type="component" value="Unassembled WGS sequence"/>
</dbReference>
<evidence type="ECO:0000313" key="3">
    <source>
        <dbReference type="Proteomes" id="UP000009027"/>
    </source>
</evidence>
<accession>F9WMK6</accession>
<dbReference type="Pfam" id="PF07999">
    <property type="entry name" value="RHSP"/>
    <property type="match status" value="1"/>
</dbReference>
<dbReference type="NCBIfam" id="TIGR01631">
    <property type="entry name" value="Trypano_RHS"/>
    <property type="match status" value="1"/>
</dbReference>
<reference evidence="2 3" key="1">
    <citation type="journal article" date="2012" name="Proc. Natl. Acad. Sci. U.S.A.">
        <title>Antigenic diversity is generated by distinct evolutionary mechanisms in African trypanosome species.</title>
        <authorList>
            <person name="Jackson A.P."/>
            <person name="Berry A."/>
            <person name="Aslett M."/>
            <person name="Allison H.C."/>
            <person name="Burton P."/>
            <person name="Vavrova-Anderson J."/>
            <person name="Brown R."/>
            <person name="Browne H."/>
            <person name="Corton N."/>
            <person name="Hauser H."/>
            <person name="Gamble J."/>
            <person name="Gilderthorp R."/>
            <person name="Marcello L."/>
            <person name="McQuillan J."/>
            <person name="Otto T.D."/>
            <person name="Quail M.A."/>
            <person name="Sanders M.J."/>
            <person name="van Tonder A."/>
            <person name="Ginger M.L."/>
            <person name="Field M.C."/>
            <person name="Barry J.D."/>
            <person name="Hertz-Fowler C."/>
            <person name="Berriman M."/>
        </authorList>
    </citation>
    <scope>NUCLEOTIDE SEQUENCE</scope>
    <source>
        <strain evidence="2 3">Y486</strain>
    </source>
</reference>
<dbReference type="VEuPathDB" id="TriTrypDB:TvY486_0014680"/>
<protein>
    <recommendedName>
        <fullName evidence="1">Retrotransposon hot spot protein,C-terminal domain-containing protein</fullName>
    </recommendedName>
</protein>
<sequence length="363" mass="41955">MFCDDIQFKQRETQVTTMEGINENNKANYKDILCQQIDWQNNDVTHKLVKIVRVCDKPKGADTFRCRALSFPIFSRIHHLMLMYFREDAVAKGFFMSRETAVAFSFEDYSLHALLFKEVLYPVSYMMKYLRREGEVRDVVSVLEGLHLNQLGLRGVVILPTARQRPIAKCKYMVMYKPCIPNYPVVDAFFFVEGHPHKQRNGEKDADGRVKGEVWRGFNTVGEDARRPKKTIVMVQVTTSDKHPTSTTALVSFQRTIARNFAEWNTFSENLRWEMIYVNCPGKGTINERQVCEDADEVNRSTDGAMAERKNAAKLWEEIHQWQVTISDPMSATLALAEKANKGKYHKLFADKSESAERKKTKK</sequence>
<dbReference type="EMBL" id="CAEX01001789">
    <property type="protein sequence ID" value="CCD18763.1"/>
    <property type="molecule type" value="Genomic_DNA"/>
</dbReference>
<keyword evidence="3" id="KW-1185">Reference proteome</keyword>